<dbReference type="RefSeq" id="WP_148750770.1">
    <property type="nucleotide sequence ID" value="NZ_VSSR01000016.1"/>
</dbReference>
<dbReference type="Proteomes" id="UP000324853">
    <property type="component" value="Unassembled WGS sequence"/>
</dbReference>
<dbReference type="EMBL" id="VSSR01000016">
    <property type="protein sequence ID" value="TYL85938.1"/>
    <property type="molecule type" value="Genomic_DNA"/>
</dbReference>
<protein>
    <submittedName>
        <fullName evidence="1">Uncharacterized protein</fullName>
    </submittedName>
</protein>
<evidence type="ECO:0000313" key="1">
    <source>
        <dbReference type="EMBL" id="TYL85938.1"/>
    </source>
</evidence>
<gene>
    <name evidence="1" type="ORF">FXB38_10485</name>
</gene>
<comment type="caution">
    <text evidence="1">The sequence shown here is derived from an EMBL/GenBank/DDBJ whole genome shotgun (WGS) entry which is preliminary data.</text>
</comment>
<name>A0A5S4WWK5_9BRAD</name>
<dbReference type="OrthoDB" id="7584850at2"/>
<keyword evidence="2" id="KW-1185">Reference proteome</keyword>
<reference evidence="1 2" key="1">
    <citation type="submission" date="2019-08" db="EMBL/GenBank/DDBJ databases">
        <title>Bradyrhizobium hipponensis sp. nov., a rhizobium isolated from a Lupinus angustifolius root nodule in Tunisia.</title>
        <authorList>
            <person name="Off K."/>
            <person name="Rejili M."/>
            <person name="Mars M."/>
            <person name="Brachmann A."/>
            <person name="Marin M."/>
        </authorList>
    </citation>
    <scope>NUCLEOTIDE SEQUENCE [LARGE SCALE GENOMIC DNA]</scope>
    <source>
        <strain evidence="1 2">CTAW11</strain>
    </source>
</reference>
<sequence>MSQAYVIEVSDRTAGIVVSEERGFRFFSSERAFDSLDGDHFGSARAAERAARALVERRRHAGSRTAYPLGVD</sequence>
<evidence type="ECO:0000313" key="2">
    <source>
        <dbReference type="Proteomes" id="UP000324853"/>
    </source>
</evidence>
<proteinExistence type="predicted"/>
<dbReference type="AlphaFoldDB" id="A0A5S4WWK5"/>
<organism evidence="1 2">
    <name type="scientific">Bradyrhizobium cytisi</name>
    <dbReference type="NCBI Taxonomy" id="515489"/>
    <lineage>
        <taxon>Bacteria</taxon>
        <taxon>Pseudomonadati</taxon>
        <taxon>Pseudomonadota</taxon>
        <taxon>Alphaproteobacteria</taxon>
        <taxon>Hyphomicrobiales</taxon>
        <taxon>Nitrobacteraceae</taxon>
        <taxon>Bradyrhizobium</taxon>
    </lineage>
</organism>
<accession>A0A5S4WWK5</accession>